<organism evidence="1 2">
    <name type="scientific">Nicotiana tabacum</name>
    <name type="common">Common tobacco</name>
    <dbReference type="NCBI Taxonomy" id="4097"/>
    <lineage>
        <taxon>Eukaryota</taxon>
        <taxon>Viridiplantae</taxon>
        <taxon>Streptophyta</taxon>
        <taxon>Embryophyta</taxon>
        <taxon>Tracheophyta</taxon>
        <taxon>Spermatophyta</taxon>
        <taxon>Magnoliopsida</taxon>
        <taxon>eudicotyledons</taxon>
        <taxon>Gunneridae</taxon>
        <taxon>Pentapetalae</taxon>
        <taxon>asterids</taxon>
        <taxon>lamiids</taxon>
        <taxon>Solanales</taxon>
        <taxon>Solanaceae</taxon>
        <taxon>Nicotianoideae</taxon>
        <taxon>Nicotianeae</taxon>
        <taxon>Nicotiana</taxon>
    </lineage>
</organism>
<gene>
    <name evidence="2" type="primary">LOC142175827</name>
</gene>
<name>A0AC58TNW6_TOBAC</name>
<sequence length="236" mass="26930">MVVLENKVKELNDDSIIKKVFSNLKWIANYDASPEGRIWVVWDQTKVEFENNTKFIIGGVYGMHTIQDKKALWEDLRGTMVGISGPSLIMGDFNTILSSEDIVQGNAVQEIEVRDFKGFILDAGLAELRIVGRKFIWTNNHVHNRIDRILVNAEWIQKWPAMEGLIVNPGFSDHCPLSITFDDNNQAGRRPFKFLNGLAQHKDFDDTAKQCWVKGKQGNAMLKVRNKLKMLKGDLK</sequence>
<accession>A0AC58TNW6</accession>
<dbReference type="RefSeq" id="XP_075098930.1">
    <property type="nucleotide sequence ID" value="XM_075242829.1"/>
</dbReference>
<proteinExistence type="predicted"/>
<evidence type="ECO:0000313" key="1">
    <source>
        <dbReference type="Proteomes" id="UP000790787"/>
    </source>
</evidence>
<protein>
    <submittedName>
        <fullName evidence="2">Uncharacterized protein LOC142175827</fullName>
    </submittedName>
</protein>
<reference evidence="2" key="2">
    <citation type="submission" date="2025-08" db="UniProtKB">
        <authorList>
            <consortium name="RefSeq"/>
        </authorList>
    </citation>
    <scope>IDENTIFICATION</scope>
    <source>
        <tissue evidence="2">Leaf</tissue>
    </source>
</reference>
<evidence type="ECO:0000313" key="2">
    <source>
        <dbReference type="RefSeq" id="XP_075098930.1"/>
    </source>
</evidence>
<dbReference type="Proteomes" id="UP000790787">
    <property type="component" value="Chromosome 22"/>
</dbReference>
<keyword evidence="1" id="KW-1185">Reference proteome</keyword>
<reference evidence="1" key="1">
    <citation type="journal article" date="2014" name="Nat. Commun.">
        <title>The tobacco genome sequence and its comparison with those of tomato and potato.</title>
        <authorList>
            <person name="Sierro N."/>
            <person name="Battey J.N."/>
            <person name="Ouadi S."/>
            <person name="Bakaher N."/>
            <person name="Bovet L."/>
            <person name="Willig A."/>
            <person name="Goepfert S."/>
            <person name="Peitsch M.C."/>
            <person name="Ivanov N.V."/>
        </authorList>
    </citation>
    <scope>NUCLEOTIDE SEQUENCE [LARGE SCALE GENOMIC DNA]</scope>
</reference>